<dbReference type="Proteomes" id="UP000324222">
    <property type="component" value="Unassembled WGS sequence"/>
</dbReference>
<dbReference type="EMBL" id="VSRR010038444">
    <property type="protein sequence ID" value="MPC74203.1"/>
    <property type="molecule type" value="Genomic_DNA"/>
</dbReference>
<feature type="compositionally biased region" description="Basic and acidic residues" evidence="1">
    <location>
        <begin position="141"/>
        <end position="150"/>
    </location>
</feature>
<comment type="caution">
    <text evidence="3">The sequence shown here is derived from an EMBL/GenBank/DDBJ whole genome shotgun (WGS) entry which is preliminary data.</text>
</comment>
<reference evidence="3 4" key="1">
    <citation type="submission" date="2019-05" db="EMBL/GenBank/DDBJ databases">
        <title>Another draft genome of Portunus trituberculatus and its Hox gene families provides insights of decapod evolution.</title>
        <authorList>
            <person name="Jeong J.-H."/>
            <person name="Song I."/>
            <person name="Kim S."/>
            <person name="Choi T."/>
            <person name="Kim D."/>
            <person name="Ryu S."/>
            <person name="Kim W."/>
        </authorList>
    </citation>
    <scope>NUCLEOTIDE SEQUENCE [LARGE SCALE GENOMIC DNA]</scope>
    <source>
        <tissue evidence="3">Muscle</tissue>
    </source>
</reference>
<feature type="compositionally biased region" description="Low complexity" evidence="1">
    <location>
        <begin position="115"/>
        <end position="132"/>
    </location>
</feature>
<dbReference type="AlphaFoldDB" id="A0A5B7HW74"/>
<name>A0A5B7HW74_PORTR</name>
<protein>
    <recommendedName>
        <fullName evidence="5">Transmembrane protein</fullName>
    </recommendedName>
</protein>
<evidence type="ECO:0008006" key="5">
    <source>
        <dbReference type="Google" id="ProtNLM"/>
    </source>
</evidence>
<gene>
    <name evidence="3" type="ORF">E2C01_068555</name>
</gene>
<feature type="transmembrane region" description="Helical" evidence="2">
    <location>
        <begin position="66"/>
        <end position="93"/>
    </location>
</feature>
<feature type="compositionally biased region" description="Polar residues" evidence="1">
    <location>
        <begin position="153"/>
        <end position="168"/>
    </location>
</feature>
<keyword evidence="2" id="KW-0812">Transmembrane</keyword>
<keyword evidence="2" id="KW-0472">Membrane</keyword>
<feature type="region of interest" description="Disordered" evidence="1">
    <location>
        <begin position="115"/>
        <end position="176"/>
    </location>
</feature>
<organism evidence="3 4">
    <name type="scientific">Portunus trituberculatus</name>
    <name type="common">Swimming crab</name>
    <name type="synonym">Neptunus trituberculatus</name>
    <dbReference type="NCBI Taxonomy" id="210409"/>
    <lineage>
        <taxon>Eukaryota</taxon>
        <taxon>Metazoa</taxon>
        <taxon>Ecdysozoa</taxon>
        <taxon>Arthropoda</taxon>
        <taxon>Crustacea</taxon>
        <taxon>Multicrustacea</taxon>
        <taxon>Malacostraca</taxon>
        <taxon>Eumalacostraca</taxon>
        <taxon>Eucarida</taxon>
        <taxon>Decapoda</taxon>
        <taxon>Pleocyemata</taxon>
        <taxon>Brachyura</taxon>
        <taxon>Eubrachyura</taxon>
        <taxon>Portunoidea</taxon>
        <taxon>Portunidae</taxon>
        <taxon>Portuninae</taxon>
        <taxon>Portunus</taxon>
    </lineage>
</organism>
<evidence type="ECO:0000256" key="1">
    <source>
        <dbReference type="SAM" id="MobiDB-lite"/>
    </source>
</evidence>
<keyword evidence="2" id="KW-1133">Transmembrane helix</keyword>
<evidence type="ECO:0000313" key="4">
    <source>
        <dbReference type="Proteomes" id="UP000324222"/>
    </source>
</evidence>
<sequence length="189" mass="20350">MGKLSSGLVAPCNPNFQMVEFGGDEEVTKTRNDPSTTTTSSETEDVPTADDVSQKPKASQQASSGWLPAVFTFVVLNFIVTVVAVSLAVLMYYRSSSNKCQLTKDTSTAPAIFSKRFSTRSSTRSTQRSSQRGKAQGDATKGNKNDDRIADGNVNSETATTPLTTPDSLASPRKHRNLSTDEFVDLSLI</sequence>
<accession>A0A5B7HW74</accession>
<keyword evidence="4" id="KW-1185">Reference proteome</keyword>
<evidence type="ECO:0000256" key="2">
    <source>
        <dbReference type="SAM" id="Phobius"/>
    </source>
</evidence>
<evidence type="ECO:0000313" key="3">
    <source>
        <dbReference type="EMBL" id="MPC74203.1"/>
    </source>
</evidence>
<feature type="region of interest" description="Disordered" evidence="1">
    <location>
        <begin position="1"/>
        <end position="57"/>
    </location>
</feature>
<proteinExistence type="predicted"/>